<protein>
    <submittedName>
        <fullName evidence="2">Uncharacterized protein</fullName>
    </submittedName>
</protein>
<evidence type="ECO:0000313" key="2">
    <source>
        <dbReference type="EMBL" id="ORX56024.1"/>
    </source>
</evidence>
<dbReference type="Proteomes" id="UP000193719">
    <property type="component" value="Unassembled WGS sequence"/>
</dbReference>
<evidence type="ECO:0000313" key="3">
    <source>
        <dbReference type="Proteomes" id="UP000193719"/>
    </source>
</evidence>
<keyword evidence="1" id="KW-1133">Transmembrane helix</keyword>
<keyword evidence="3" id="KW-1185">Reference proteome</keyword>
<dbReference type="OrthoDB" id="10548793at2759"/>
<evidence type="ECO:0000256" key="1">
    <source>
        <dbReference type="SAM" id="Phobius"/>
    </source>
</evidence>
<keyword evidence="1" id="KW-0472">Membrane</keyword>
<dbReference type="EMBL" id="MCFH01000008">
    <property type="protein sequence ID" value="ORX56024.1"/>
    <property type="molecule type" value="Genomic_DNA"/>
</dbReference>
<reference evidence="2 3" key="1">
    <citation type="submission" date="2016-08" db="EMBL/GenBank/DDBJ databases">
        <title>Genomes of anaerobic fungi encode conserved fungal cellulosomes for biomass hydrolysis.</title>
        <authorList>
            <consortium name="DOE Joint Genome Institute"/>
            <person name="Haitjema C.H."/>
            <person name="Gilmore S.P."/>
            <person name="Henske J.K."/>
            <person name="Solomon K.V."/>
            <person name="De Groot R."/>
            <person name="Kuo A."/>
            <person name="Mondo S.J."/>
            <person name="Salamov A.A."/>
            <person name="Labutti K."/>
            <person name="Zhao Z."/>
            <person name="Chiniquy J."/>
            <person name="Barry K."/>
            <person name="Brewer H.M."/>
            <person name="Purvine S.O."/>
            <person name="Wright A.T."/>
            <person name="Boxma B."/>
            <person name="Van Alen T."/>
            <person name="Hackstein J.H."/>
            <person name="Baker S.E."/>
            <person name="Grigoriev I.V."/>
            <person name="O'Malley M.A."/>
        </authorList>
    </citation>
    <scope>NUCLEOTIDE SEQUENCE [LARGE SCALE GENOMIC DNA]</scope>
    <source>
        <strain evidence="3">finn</strain>
    </source>
</reference>
<reference evidence="2 3" key="2">
    <citation type="submission" date="2016-08" db="EMBL/GenBank/DDBJ databases">
        <title>Pervasive Adenine N6-methylation of Active Genes in Fungi.</title>
        <authorList>
            <consortium name="DOE Joint Genome Institute"/>
            <person name="Mondo S.J."/>
            <person name="Dannebaum R.O."/>
            <person name="Kuo R.C."/>
            <person name="Labutti K."/>
            <person name="Haridas S."/>
            <person name="Kuo A."/>
            <person name="Salamov A."/>
            <person name="Ahrendt S.R."/>
            <person name="Lipzen A."/>
            <person name="Sullivan W."/>
            <person name="Andreopoulos W.B."/>
            <person name="Clum A."/>
            <person name="Lindquist E."/>
            <person name="Daum C."/>
            <person name="Ramamoorthy G.K."/>
            <person name="Gryganskyi A."/>
            <person name="Culley D."/>
            <person name="Magnuson J.K."/>
            <person name="James T.Y."/>
            <person name="O'Malley M.A."/>
            <person name="Stajich J.E."/>
            <person name="Spatafora J.W."/>
            <person name="Visel A."/>
            <person name="Grigoriev I.V."/>
        </authorList>
    </citation>
    <scope>NUCLEOTIDE SEQUENCE [LARGE SCALE GENOMIC DNA]</scope>
    <source>
        <strain evidence="3">finn</strain>
    </source>
</reference>
<gene>
    <name evidence="2" type="ORF">BCR36DRAFT_281085</name>
</gene>
<proteinExistence type="predicted"/>
<comment type="caution">
    <text evidence="2">The sequence shown here is derived from an EMBL/GenBank/DDBJ whole genome shotgun (WGS) entry which is preliminary data.</text>
</comment>
<dbReference type="AlphaFoldDB" id="A0A1Y1VI16"/>
<feature type="transmembrane region" description="Helical" evidence="1">
    <location>
        <begin position="12"/>
        <end position="35"/>
    </location>
</feature>
<organism evidence="2 3">
    <name type="scientific">Piromyces finnis</name>
    <dbReference type="NCBI Taxonomy" id="1754191"/>
    <lineage>
        <taxon>Eukaryota</taxon>
        <taxon>Fungi</taxon>
        <taxon>Fungi incertae sedis</taxon>
        <taxon>Chytridiomycota</taxon>
        <taxon>Chytridiomycota incertae sedis</taxon>
        <taxon>Neocallimastigomycetes</taxon>
        <taxon>Neocallimastigales</taxon>
        <taxon>Neocallimastigaceae</taxon>
        <taxon>Piromyces</taxon>
    </lineage>
</organism>
<feature type="non-terminal residue" evidence="2">
    <location>
        <position position="1"/>
    </location>
</feature>
<name>A0A1Y1VI16_9FUNG</name>
<sequence>IICFIIFKKQRYTMIILENIANSICYLTFFIFFSWDKVYYIMKKQGDNTSVYFIVYEKNEICFIHNSYTCGCKLKKRKENDENTIEKYILFYKFCSTLFIMDDYGKWKYFNSKSKISLIK</sequence>
<keyword evidence="1" id="KW-0812">Transmembrane</keyword>
<accession>A0A1Y1VI16</accession>